<gene>
    <name evidence="32" type="primary">mmp9</name>
</gene>
<feature type="binding site" evidence="27">
    <location>
        <position position="156"/>
    </location>
    <ligand>
        <name>Ca(2+)</name>
        <dbReference type="ChEBI" id="CHEBI:29108"/>
        <label>2</label>
    </ligand>
</feature>
<keyword evidence="8" id="KW-0645">Protease</keyword>
<feature type="binding site" evidence="27">
    <location>
        <position position="160"/>
    </location>
    <ligand>
        <name>Ca(2+)</name>
        <dbReference type="ChEBI" id="CHEBI:29108"/>
        <label>3</label>
    </ligand>
</feature>
<dbReference type="InterPro" id="IPR036375">
    <property type="entry name" value="Hemopexin-like_dom_sf"/>
</dbReference>
<feature type="short sequence motif" description="Cysteine switch" evidence="28">
    <location>
        <begin position="52"/>
        <end position="59"/>
    </location>
</feature>
<feature type="binding site" evidence="27">
    <location>
        <position position="450"/>
    </location>
    <ligand>
        <name>Ca(2+)</name>
        <dbReference type="ChEBI" id="CHEBI:29108"/>
        <label>5</label>
    </ligand>
</feature>
<evidence type="ECO:0000256" key="25">
    <source>
        <dbReference type="PIRSR" id="PIRSR001191-1"/>
    </source>
</evidence>
<keyword evidence="17" id="KW-0865">Zymogen</keyword>
<keyword evidence="11" id="KW-0677">Repeat</keyword>
<keyword evidence="16" id="KW-0177">Collagen degradation</keyword>
<dbReference type="Ensembl" id="ENSTRUT00000002003.3">
    <property type="protein sequence ID" value="ENSTRUP00000001994.3"/>
    <property type="gene ID" value="ENSTRUG00000000827.3"/>
</dbReference>
<feature type="binding site" evidence="27">
    <location>
        <position position="496"/>
    </location>
    <ligand>
        <name>Ca(2+)</name>
        <dbReference type="ChEBI" id="CHEBI:29108"/>
        <label>5</label>
    </ligand>
</feature>
<evidence type="ECO:0000256" key="24">
    <source>
        <dbReference type="ARBA" id="ARBA00062173"/>
    </source>
</evidence>
<evidence type="ECO:0000256" key="15">
    <source>
        <dbReference type="ARBA" id="ARBA00023049"/>
    </source>
</evidence>
<feature type="disulfide bond" evidence="29">
    <location>
        <begin position="243"/>
        <end position="269"/>
    </location>
</feature>
<dbReference type="Pfam" id="PF00413">
    <property type="entry name" value="Peptidase_M10"/>
    <property type="match status" value="2"/>
</dbReference>
<evidence type="ECO:0000256" key="8">
    <source>
        <dbReference type="ARBA" id="ARBA00022670"/>
    </source>
</evidence>
<dbReference type="GO" id="GO:0006508">
    <property type="term" value="P:proteolysis"/>
    <property type="evidence" value="ECO:0007669"/>
    <property type="project" value="UniProtKB-KW"/>
</dbReference>
<evidence type="ECO:0000256" key="22">
    <source>
        <dbReference type="ARBA" id="ARBA00033338"/>
    </source>
</evidence>
<dbReference type="InterPro" id="IPR036943">
    <property type="entry name" value="FN_type2_sf"/>
</dbReference>
<accession>H2RPD1</accession>
<dbReference type="OMA" id="REKAYFC"/>
<evidence type="ECO:0000256" key="13">
    <source>
        <dbReference type="ARBA" id="ARBA00022833"/>
    </source>
</evidence>
<keyword evidence="13 26" id="KW-0862">Zinc</keyword>
<dbReference type="SMART" id="SM00235">
    <property type="entry name" value="ZnMc"/>
    <property type="match status" value="1"/>
</dbReference>
<keyword evidence="14 27" id="KW-0106">Calcium</keyword>
<evidence type="ECO:0000256" key="14">
    <source>
        <dbReference type="ARBA" id="ARBA00022837"/>
    </source>
</evidence>
<sequence length="631" mass="71281">MRRKFGYIDIQRRSGLDSVISTSKALKKMQKQLGLKETGELDKTTLEAMKQPRCGVPDVANYATFEGDLKWDHNDVTYRVLNYSPDMDSSVIDDAFVRAFKVWSDVTPLTFTRLFDGIADIMISFGKTDHGDFYPFDGKDGLLAHAYPPGEGVQGDAHFDDDEFWTLGKGPVVKTLYGNAEGAMCHFPFRFQNKLYKHCTSEGRLDDLPWCATTADYDKDKKYGFCPSELLYTFGGNANGEKCVFPFTFLGKEYDSCTSEGRSDGFRWCATTKSFDEDKKYGFCPSRDTAVIGGNSDGELCHFPFIFQDKEYDSCTSEGRGDGKLWCSTTANYDQDKKWGLCPDRGYSLFLVAAHEFGHALGLEHSTIKEALMYPMYSYVENFSLHKDDIEGIQYLYGSNTGPKPTPNPPIYPTTDPIVTDSTDRPTETTTPLPVDPSQDACAVTIFDSITAINGELHFFKNGIYWRMPSKSNAGVKGPHAISEKWPQLPAVIDTAFEDTVTKKIYFFSGTKFWVYTGQNVMGPRSIEKLGLPPSIQKVEGALQRGKDKVLLFSGGSYWRLNIKDQKMDKGYPKYTDVVFGGVPYKAHDVFQYKGNSYFCQDRFYWRMNSRRQVDRVGNVKNDILKCVESY</sequence>
<comment type="similarity">
    <text evidence="3">Belongs to the peptidase M10A family.</text>
</comment>
<evidence type="ECO:0000256" key="29">
    <source>
        <dbReference type="PROSITE-ProRule" id="PRU00479"/>
    </source>
</evidence>
<evidence type="ECO:0000256" key="28">
    <source>
        <dbReference type="PIRSR" id="PIRSR621190-5"/>
    </source>
</evidence>
<feature type="binding site" evidence="27">
    <location>
        <position position="161"/>
    </location>
    <ligand>
        <name>Ca(2+)</name>
        <dbReference type="ChEBI" id="CHEBI:29108"/>
        <label>1</label>
    </ligand>
</feature>
<evidence type="ECO:0000256" key="1">
    <source>
        <dbReference type="ARBA" id="ARBA00001425"/>
    </source>
</evidence>
<comment type="cofactor">
    <cofactor evidence="27">
        <name>Zn(2+)</name>
        <dbReference type="ChEBI" id="CHEBI:29105"/>
    </cofactor>
    <text evidence="27">Binds 2 Zn(2+) ions per subunit.</text>
</comment>
<dbReference type="GeneTree" id="ENSGT00940000157415"/>
<reference evidence="32" key="2">
    <citation type="submission" date="2025-08" db="UniProtKB">
        <authorList>
            <consortium name="Ensembl"/>
        </authorList>
    </citation>
    <scope>IDENTIFICATION</scope>
</reference>
<feature type="binding site" evidence="27">
    <location>
        <position position="120"/>
    </location>
    <ligand>
        <name>Ca(2+)</name>
        <dbReference type="ChEBI" id="CHEBI:29108"/>
        <label>2</label>
    </ligand>
</feature>
<dbReference type="FunFam" id="2.10.10.10:FF:000001">
    <property type="entry name" value="Fibronectin 1a isoform 1"/>
    <property type="match status" value="3"/>
</dbReference>
<dbReference type="Proteomes" id="UP000005226">
    <property type="component" value="Chromosome 3"/>
</dbReference>
<dbReference type="GO" id="GO:0004222">
    <property type="term" value="F:metalloendopeptidase activity"/>
    <property type="evidence" value="ECO:0007669"/>
    <property type="project" value="UniProtKB-EC"/>
</dbReference>
<evidence type="ECO:0000256" key="16">
    <source>
        <dbReference type="ARBA" id="ARBA00023105"/>
    </source>
</evidence>
<dbReference type="InterPro" id="IPR021158">
    <property type="entry name" value="Pept_M10A_Zn_BS"/>
</dbReference>
<dbReference type="SMART" id="SM00120">
    <property type="entry name" value="HX"/>
    <property type="match status" value="4"/>
</dbReference>
<feature type="binding site" evidence="27">
    <location>
        <position position="86"/>
    </location>
    <ligand>
        <name>Ca(2+)</name>
        <dbReference type="ChEBI" id="CHEBI:29108"/>
        <label>1</label>
    </ligand>
</feature>
<dbReference type="PROSITE" id="PS51642">
    <property type="entry name" value="HEMOPEXIN_2"/>
    <property type="match status" value="3"/>
</dbReference>
<dbReference type="GO" id="GO:0008270">
    <property type="term" value="F:zinc ion binding"/>
    <property type="evidence" value="ECO:0007669"/>
    <property type="project" value="InterPro"/>
</dbReference>
<dbReference type="Pfam" id="PF01471">
    <property type="entry name" value="PG_binding_1"/>
    <property type="match status" value="1"/>
</dbReference>
<dbReference type="InterPro" id="IPR018487">
    <property type="entry name" value="Hemopexin-like_repeat"/>
</dbReference>
<evidence type="ECO:0000259" key="31">
    <source>
        <dbReference type="PROSITE" id="PS51092"/>
    </source>
</evidence>
<dbReference type="PANTHER" id="PTHR10201">
    <property type="entry name" value="MATRIX METALLOPROTEINASE"/>
    <property type="match status" value="1"/>
</dbReference>
<feature type="disulfide bond" evidence="29">
    <location>
        <begin position="257"/>
        <end position="284"/>
    </location>
</feature>
<protein>
    <recommendedName>
        <fullName evidence="5">Matrix metalloproteinase-9</fullName>
        <ecNumber evidence="4">3.4.24.35</ecNumber>
    </recommendedName>
    <alternativeName>
        <fullName evidence="20">92 kDa gelatinase</fullName>
    </alternativeName>
    <alternativeName>
        <fullName evidence="21">92 kDa type IV collagenase</fullName>
    </alternativeName>
    <alternativeName>
        <fullName evidence="22">Gelatinase B</fullName>
    </alternativeName>
</protein>
<dbReference type="SUPFAM" id="SSF57440">
    <property type="entry name" value="Kringle-like"/>
    <property type="match status" value="3"/>
</dbReference>
<dbReference type="InterPro" id="IPR021190">
    <property type="entry name" value="Pept_M10A"/>
</dbReference>
<dbReference type="Gene3D" id="2.10.10.10">
    <property type="entry name" value="Fibronectin, type II, collagen-binding"/>
    <property type="match status" value="2"/>
</dbReference>
<feature type="disulfide bond" evidence="29">
    <location>
        <begin position="199"/>
        <end position="226"/>
    </location>
</feature>
<dbReference type="CDD" id="cd00062">
    <property type="entry name" value="FN2"/>
    <property type="match status" value="3"/>
</dbReference>
<dbReference type="EC" id="3.4.24.35" evidence="4"/>
<dbReference type="CDD" id="cd04278">
    <property type="entry name" value="ZnMc_MMP"/>
    <property type="match status" value="1"/>
</dbReference>
<dbReference type="Gene3D" id="2.110.10.10">
    <property type="entry name" value="Hemopexin-like domain"/>
    <property type="match status" value="1"/>
</dbReference>
<dbReference type="GO" id="GO:0031012">
    <property type="term" value="C:extracellular matrix"/>
    <property type="evidence" value="ECO:0007669"/>
    <property type="project" value="InterPro"/>
</dbReference>
<dbReference type="InterPro" id="IPR001818">
    <property type="entry name" value="Pept_M10_metallopeptidase"/>
</dbReference>
<dbReference type="SUPFAM" id="SSF50923">
    <property type="entry name" value="Hemopexin-like domain"/>
    <property type="match status" value="1"/>
</dbReference>
<keyword evidence="6" id="KW-0964">Secreted</keyword>
<evidence type="ECO:0000256" key="3">
    <source>
        <dbReference type="ARBA" id="ARBA00010370"/>
    </source>
</evidence>
<keyword evidence="9 26" id="KW-0479">Metal-binding</keyword>
<evidence type="ECO:0000256" key="6">
    <source>
        <dbReference type="ARBA" id="ARBA00022525"/>
    </source>
</evidence>
<evidence type="ECO:0000256" key="20">
    <source>
        <dbReference type="ARBA" id="ARBA00030375"/>
    </source>
</evidence>
<feature type="binding site" evidence="27">
    <location>
        <position position="132"/>
    </location>
    <ligand>
        <name>Zn(2+)</name>
        <dbReference type="ChEBI" id="CHEBI:29105"/>
        <label>1</label>
    </ligand>
</feature>
<dbReference type="CDD" id="cd00094">
    <property type="entry name" value="HX"/>
    <property type="match status" value="1"/>
</dbReference>
<dbReference type="GO" id="GO:0030574">
    <property type="term" value="P:collagen catabolic process"/>
    <property type="evidence" value="ECO:0007669"/>
    <property type="project" value="UniProtKB-KW"/>
</dbReference>
<dbReference type="InterPro" id="IPR006026">
    <property type="entry name" value="Peptidase_Metallo"/>
</dbReference>
<feature type="binding site" evidence="26">
    <location>
        <position position="186"/>
    </location>
    <ligand>
        <name>Zn(2+)</name>
        <dbReference type="ChEBI" id="CHEBI:29105"/>
        <label>2</label>
        <note>catalytic</note>
    </ligand>
</feature>
<dbReference type="InterPro" id="IPR036365">
    <property type="entry name" value="PGBD-like_sf"/>
</dbReference>
<dbReference type="SUPFAM" id="SSF55486">
    <property type="entry name" value="Metalloproteases ('zincins'), catalytic domain"/>
    <property type="match status" value="1"/>
</dbReference>
<dbReference type="InterPro" id="IPR013806">
    <property type="entry name" value="Kringle-like"/>
</dbReference>
<comment type="catalytic activity">
    <reaction evidence="1">
        <text>Cleavage of gelatin types I and V and collagen types IV and V.</text>
        <dbReference type="EC" id="3.4.24.35"/>
    </reaction>
</comment>
<dbReference type="PRINTS" id="PR00013">
    <property type="entry name" value="FNTYPEII"/>
</dbReference>
<evidence type="ECO:0000256" key="4">
    <source>
        <dbReference type="ARBA" id="ARBA00012395"/>
    </source>
</evidence>
<feature type="binding site" evidence="27">
    <location>
        <position position="158"/>
    </location>
    <ligand>
        <name>Zn(2+)</name>
        <dbReference type="ChEBI" id="CHEBI:29105"/>
        <label>1</label>
    </ligand>
</feature>
<dbReference type="PRINTS" id="PR00138">
    <property type="entry name" value="MATRIXIN"/>
</dbReference>
<evidence type="ECO:0000256" key="18">
    <source>
        <dbReference type="ARBA" id="ARBA00023157"/>
    </source>
</evidence>
<evidence type="ECO:0000256" key="10">
    <source>
        <dbReference type="ARBA" id="ARBA00022729"/>
    </source>
</evidence>
<dbReference type="InParanoid" id="H2RPD1"/>
<feature type="disulfide bond" evidence="29">
    <location>
        <begin position="301"/>
        <end position="327"/>
    </location>
</feature>
<comment type="function">
    <text evidence="23">Matrix metalloproteinase that plays an essential role in local proteolysis of the extracellular matrix and in leukocyte migration. Could play a role in bone osteoclastic resorption. Cleaves KiSS1 at a Gly-|-Leu bond. Cleaves NINJ1 to generate the Secreted ninjurin-1 form. Cleaves type IV and type V collagen into large C-terminal three quarter fragments and shorter N-terminal one quarter fragments. Degrades fibronectin but not laminin or Pz-peptide.</text>
</comment>
<evidence type="ECO:0000256" key="5">
    <source>
        <dbReference type="ARBA" id="ARBA00013698"/>
    </source>
</evidence>
<dbReference type="PROSITE" id="PS51092">
    <property type="entry name" value="FN2_2"/>
    <property type="match status" value="3"/>
</dbReference>
<keyword evidence="10" id="KW-0732">Signal</keyword>
<keyword evidence="12" id="KW-0378">Hydrolase</keyword>
<keyword evidence="33" id="KW-1185">Reference proteome</keyword>
<evidence type="ECO:0000256" key="9">
    <source>
        <dbReference type="ARBA" id="ARBA00022723"/>
    </source>
</evidence>
<keyword evidence="7" id="KW-0272">Extracellular matrix</keyword>
<evidence type="ECO:0000313" key="32">
    <source>
        <dbReference type="Ensembl" id="ENSTRUP00000001994.3"/>
    </source>
</evidence>
<feature type="domain" description="Fibronectin type-II" evidence="31">
    <location>
        <begin position="296"/>
        <end position="344"/>
    </location>
</feature>
<keyword evidence="18 29" id="KW-1015">Disulfide bond</keyword>
<comment type="subunit">
    <text evidence="24">Exists as monomer or homodimer; disulfide-linked. Also exists as heterodimer with LCN2. Macrophages and transformed cell lines produce only the monomeric form. Interacts with ECM1.</text>
</comment>
<evidence type="ECO:0000256" key="7">
    <source>
        <dbReference type="ARBA" id="ARBA00022530"/>
    </source>
</evidence>
<dbReference type="FunFam" id="2.110.10.10:FF:000002">
    <property type="entry name" value="Matrix metallopeptidase 3"/>
    <property type="match status" value="1"/>
</dbReference>
<feature type="binding site" evidence="27">
    <location>
        <position position="494"/>
    </location>
    <ligand>
        <name>Ca(2+)</name>
        <dbReference type="ChEBI" id="CHEBI:29108"/>
        <label>4</label>
    </ligand>
</feature>
<dbReference type="InterPro" id="IPR024079">
    <property type="entry name" value="MetalloPept_cat_dom_sf"/>
</dbReference>
<feature type="domain" description="Fibronectin type-II" evidence="31">
    <location>
        <begin position="238"/>
        <end position="286"/>
    </location>
</feature>
<evidence type="ECO:0000256" key="21">
    <source>
        <dbReference type="ARBA" id="ARBA00032382"/>
    </source>
</evidence>
<evidence type="ECO:0000256" key="27">
    <source>
        <dbReference type="PIRSR" id="PIRSR621190-2"/>
    </source>
</evidence>
<feature type="binding site" evidence="27">
    <location>
        <position position="163"/>
    </location>
    <ligand>
        <name>Ca(2+)</name>
        <dbReference type="ChEBI" id="CHEBI:29108"/>
        <label>1</label>
    </ligand>
</feature>
<comment type="subcellular location">
    <subcellularLocation>
        <location evidence="2">Secreted</location>
        <location evidence="2">Extracellular space</location>
        <location evidence="2">Extracellular matrix</location>
    </subcellularLocation>
</comment>
<dbReference type="FunFam" id="3.40.390.10:FF:000010">
    <property type="entry name" value="72 kDa type IV collagenase"/>
    <property type="match status" value="1"/>
</dbReference>
<feature type="disulfide bond" evidence="29">
    <location>
        <begin position="185"/>
        <end position="211"/>
    </location>
</feature>
<feature type="binding site" evidence="27">
    <location>
        <position position="145"/>
    </location>
    <ligand>
        <name>Zn(2+)</name>
        <dbReference type="ChEBI" id="CHEBI:29105"/>
        <label>1</label>
    </ligand>
</feature>
<dbReference type="GO" id="GO:0005615">
    <property type="term" value="C:extracellular space"/>
    <property type="evidence" value="ECO:0007669"/>
    <property type="project" value="TreeGrafter"/>
</dbReference>
<keyword evidence="19" id="KW-0325">Glycoprotein</keyword>
<evidence type="ECO:0000256" key="12">
    <source>
        <dbReference type="ARBA" id="ARBA00022801"/>
    </source>
</evidence>
<feature type="binding site" evidence="27">
    <location>
        <position position="542"/>
    </location>
    <ligand>
        <name>Ca(2+)</name>
        <dbReference type="ChEBI" id="CHEBI:29108"/>
        <label>5</label>
    </ligand>
</feature>
<feature type="repeat" description="Hemopexin" evidence="30">
    <location>
        <begin position="444"/>
        <end position="489"/>
    </location>
</feature>
<dbReference type="Pfam" id="PF00040">
    <property type="entry name" value="fn2"/>
    <property type="match status" value="2"/>
</dbReference>
<evidence type="ECO:0000256" key="17">
    <source>
        <dbReference type="ARBA" id="ARBA00023145"/>
    </source>
</evidence>
<feature type="binding site" evidence="27">
    <location>
        <position position="130"/>
    </location>
    <ligand>
        <name>Zn(2+)</name>
        <dbReference type="ChEBI" id="CHEBI:29105"/>
        <label>1</label>
    </ligand>
</feature>
<dbReference type="Gene3D" id="3.40.390.10">
    <property type="entry name" value="Collagenase (Catalytic Domain)"/>
    <property type="match status" value="2"/>
</dbReference>
<dbReference type="PROSITE" id="PS00546">
    <property type="entry name" value="CYSTEINE_SWITCH"/>
    <property type="match status" value="1"/>
</dbReference>
<dbReference type="InterPro" id="IPR000562">
    <property type="entry name" value="FN_type2_dom"/>
</dbReference>
<dbReference type="PANTHER" id="PTHR10201:SF30">
    <property type="entry name" value="MATRIX METALLOPROTEINASE-9"/>
    <property type="match status" value="1"/>
</dbReference>
<feature type="domain" description="Fibronectin type-II" evidence="31">
    <location>
        <begin position="180"/>
        <end position="228"/>
    </location>
</feature>
<evidence type="ECO:0000256" key="30">
    <source>
        <dbReference type="PROSITE-ProRule" id="PRU01011"/>
    </source>
</evidence>
<name>H2RPD1_TAKRU</name>
<organism evidence="32 33">
    <name type="scientific">Takifugu rubripes</name>
    <name type="common">Japanese pufferfish</name>
    <name type="synonym">Fugu rubripes</name>
    <dbReference type="NCBI Taxonomy" id="31033"/>
    <lineage>
        <taxon>Eukaryota</taxon>
        <taxon>Metazoa</taxon>
        <taxon>Chordata</taxon>
        <taxon>Craniata</taxon>
        <taxon>Vertebrata</taxon>
        <taxon>Euteleostomi</taxon>
        <taxon>Actinopterygii</taxon>
        <taxon>Neopterygii</taxon>
        <taxon>Teleostei</taxon>
        <taxon>Neoteleostei</taxon>
        <taxon>Acanthomorphata</taxon>
        <taxon>Eupercaria</taxon>
        <taxon>Tetraodontiformes</taxon>
        <taxon>Tetradontoidea</taxon>
        <taxon>Tetraodontidae</taxon>
        <taxon>Takifugu</taxon>
    </lineage>
</organism>
<dbReference type="InterPro" id="IPR033739">
    <property type="entry name" value="M10A_MMP"/>
</dbReference>
<dbReference type="PIRSF" id="PIRSF001191">
    <property type="entry name" value="Peptidase_M10A_matrix"/>
    <property type="match status" value="1"/>
</dbReference>
<evidence type="ECO:0000256" key="11">
    <source>
        <dbReference type="ARBA" id="ARBA00022737"/>
    </source>
</evidence>
<dbReference type="STRING" id="31033.ENSTRUP00000001994"/>
<feature type="binding site" evidence="27">
    <location>
        <position position="163"/>
    </location>
    <ligand>
        <name>Ca(2+)</name>
        <dbReference type="ChEBI" id="CHEBI:29108"/>
        <label>3</label>
    </ligand>
</feature>
<evidence type="ECO:0000256" key="23">
    <source>
        <dbReference type="ARBA" id="ARBA00045780"/>
    </source>
</evidence>
<evidence type="ECO:0000256" key="19">
    <source>
        <dbReference type="ARBA" id="ARBA00023180"/>
    </source>
</evidence>
<feature type="binding site" description="in inhibited form" evidence="27">
    <location>
        <position position="54"/>
    </location>
    <ligand>
        <name>Zn(2+)</name>
        <dbReference type="ChEBI" id="CHEBI:29105"/>
        <label>2</label>
        <note>catalytic</note>
    </ligand>
</feature>
<proteinExistence type="inferred from homology"/>
<evidence type="ECO:0000313" key="33">
    <source>
        <dbReference type="Proteomes" id="UP000005226"/>
    </source>
</evidence>
<comment type="cofactor">
    <cofactor evidence="27">
        <name>Ca(2+)</name>
        <dbReference type="ChEBI" id="CHEBI:29108"/>
    </cofactor>
    <text evidence="27">Can bind about 5 Ca(2+) ions per subunit.</text>
</comment>
<feature type="binding site" evidence="27">
    <location>
        <position position="137"/>
    </location>
    <ligand>
        <name>Ca(2+)</name>
        <dbReference type="ChEBI" id="CHEBI:29108"/>
        <label>3</label>
    </ligand>
</feature>
<keyword evidence="15" id="KW-0482">Metalloprotease</keyword>
<evidence type="ECO:0000256" key="2">
    <source>
        <dbReference type="ARBA" id="ARBA00004498"/>
    </source>
</evidence>
<feature type="repeat" description="Hemopexin" evidence="30">
    <location>
        <begin position="536"/>
        <end position="583"/>
    </location>
</feature>
<feature type="binding site" evidence="26">
    <location>
        <position position="198"/>
    </location>
    <ligand>
        <name>Zn(2+)</name>
        <dbReference type="ChEBI" id="CHEBI:29105"/>
        <label>2</label>
        <note>catalytic</note>
    </ligand>
</feature>
<dbReference type="eggNOG" id="KOG1565">
    <property type="taxonomic scope" value="Eukaryota"/>
</dbReference>
<dbReference type="SUPFAM" id="SSF47090">
    <property type="entry name" value="PGBD-like"/>
    <property type="match status" value="1"/>
</dbReference>
<dbReference type="Pfam" id="PF00045">
    <property type="entry name" value="Hemopexin"/>
    <property type="match status" value="4"/>
</dbReference>
<dbReference type="InterPro" id="IPR000585">
    <property type="entry name" value="Hemopexin-like_dom"/>
</dbReference>
<feature type="active site" evidence="25">
    <location>
        <position position="356"/>
    </location>
</feature>
<feature type="binding site" evidence="27">
    <location>
        <position position="138"/>
    </location>
    <ligand>
        <name>Ca(2+)</name>
        <dbReference type="ChEBI" id="CHEBI:29108"/>
        <label>3</label>
    </ligand>
</feature>
<dbReference type="InterPro" id="IPR002477">
    <property type="entry name" value="Peptidoglycan-bd-like"/>
</dbReference>
<feature type="binding site" evidence="27">
    <location>
        <position position="590"/>
    </location>
    <ligand>
        <name>Ca(2+)</name>
        <dbReference type="ChEBI" id="CHEBI:29108"/>
        <label>5</label>
    </ligand>
</feature>
<feature type="binding site" evidence="27">
    <location>
        <position position="448"/>
    </location>
    <ligand>
        <name>Ca(2+)</name>
        <dbReference type="ChEBI" id="CHEBI:29108"/>
        <label>4</label>
    </ligand>
</feature>
<reference evidence="32" key="3">
    <citation type="submission" date="2025-09" db="UniProtKB">
        <authorList>
            <consortium name="Ensembl"/>
        </authorList>
    </citation>
    <scope>IDENTIFICATION</scope>
</reference>
<evidence type="ECO:0000256" key="26">
    <source>
        <dbReference type="PIRSR" id="PIRSR001191-2"/>
    </source>
</evidence>
<feature type="repeat" description="Hemopexin" evidence="30">
    <location>
        <begin position="490"/>
        <end position="534"/>
    </location>
</feature>
<feature type="disulfide bond" evidence="29">
    <location>
        <begin position="315"/>
        <end position="342"/>
    </location>
</feature>
<reference evidence="32 33" key="1">
    <citation type="journal article" date="2011" name="Genome Biol. Evol.">
        <title>Integration of the genetic map and genome assembly of fugu facilitates insights into distinct features of genome evolution in teleosts and mammals.</title>
        <authorList>
            <person name="Kai W."/>
            <person name="Kikuchi K."/>
            <person name="Tohari S."/>
            <person name="Chew A.K."/>
            <person name="Tay A."/>
            <person name="Fujiwara A."/>
            <person name="Hosoya S."/>
            <person name="Suetake H."/>
            <person name="Naruse K."/>
            <person name="Brenner S."/>
            <person name="Suzuki Y."/>
            <person name="Venkatesh B."/>
        </authorList>
    </citation>
    <scope>NUCLEOTIDE SEQUENCE [LARGE SCALE GENOMIC DNA]</scope>
</reference>
<dbReference type="SMART" id="SM00059">
    <property type="entry name" value="FN2"/>
    <property type="match status" value="3"/>
</dbReference>
<dbReference type="GO" id="GO:0030198">
    <property type="term" value="P:extracellular matrix organization"/>
    <property type="evidence" value="ECO:0007669"/>
    <property type="project" value="TreeGrafter"/>
</dbReference>
<feature type="binding site" evidence="27">
    <location>
        <position position="142"/>
    </location>
    <ligand>
        <name>Ca(2+)</name>
        <dbReference type="ChEBI" id="CHEBI:29108"/>
        <label>3</label>
    </ligand>
</feature>
<dbReference type="AlphaFoldDB" id="H2RPD1"/>